<dbReference type="SUPFAM" id="SSF56436">
    <property type="entry name" value="C-type lectin-like"/>
    <property type="match status" value="2"/>
</dbReference>
<dbReference type="Gene3D" id="3.10.100.10">
    <property type="entry name" value="Mannose-Binding Protein A, subunit A"/>
    <property type="match status" value="2"/>
</dbReference>
<proteinExistence type="predicted"/>
<feature type="non-terminal residue" evidence="2">
    <location>
        <position position="1"/>
    </location>
</feature>
<dbReference type="InterPro" id="IPR001304">
    <property type="entry name" value="C-type_lectin-like"/>
</dbReference>
<dbReference type="SMART" id="SM00034">
    <property type="entry name" value="CLECT"/>
    <property type="match status" value="1"/>
</dbReference>
<dbReference type="Proteomes" id="UP001497623">
    <property type="component" value="Unassembled WGS sequence"/>
</dbReference>
<evidence type="ECO:0000313" key="3">
    <source>
        <dbReference type="Proteomes" id="UP001497623"/>
    </source>
</evidence>
<feature type="domain" description="C-type lectin" evidence="1">
    <location>
        <begin position="45"/>
        <end position="162"/>
    </location>
</feature>
<keyword evidence="3" id="KW-1185">Reference proteome</keyword>
<dbReference type="EMBL" id="CAXKWB010007256">
    <property type="protein sequence ID" value="CAL4086278.1"/>
    <property type="molecule type" value="Genomic_DNA"/>
</dbReference>
<dbReference type="CDD" id="cd00037">
    <property type="entry name" value="CLECT"/>
    <property type="match status" value="2"/>
</dbReference>
<organism evidence="2 3">
    <name type="scientific">Meganyctiphanes norvegica</name>
    <name type="common">Northern krill</name>
    <name type="synonym">Thysanopoda norvegica</name>
    <dbReference type="NCBI Taxonomy" id="48144"/>
    <lineage>
        <taxon>Eukaryota</taxon>
        <taxon>Metazoa</taxon>
        <taxon>Ecdysozoa</taxon>
        <taxon>Arthropoda</taxon>
        <taxon>Crustacea</taxon>
        <taxon>Multicrustacea</taxon>
        <taxon>Malacostraca</taxon>
        <taxon>Eumalacostraca</taxon>
        <taxon>Eucarida</taxon>
        <taxon>Euphausiacea</taxon>
        <taxon>Euphausiidae</taxon>
        <taxon>Meganyctiphanes</taxon>
    </lineage>
</organism>
<reference evidence="2 3" key="1">
    <citation type="submission" date="2024-05" db="EMBL/GenBank/DDBJ databases">
        <authorList>
            <person name="Wallberg A."/>
        </authorList>
    </citation>
    <scope>NUCLEOTIDE SEQUENCE [LARGE SCALE GENOMIC DNA]</scope>
</reference>
<gene>
    <name evidence="2" type="ORF">MNOR_LOCUS12959</name>
</gene>
<accession>A0AAV2QK89</accession>
<dbReference type="InterPro" id="IPR016187">
    <property type="entry name" value="CTDL_fold"/>
</dbReference>
<dbReference type="InterPro" id="IPR016186">
    <property type="entry name" value="C-type_lectin-like/link_sf"/>
</dbReference>
<sequence length="310" mass="36208">EPEIRCDKAGGYCLSDDEDCDDGEKVRWQTTCDDKCICCIERESRKNKHWALMTQRKATWEEAQDYCRKKRGDLLVPTNLWDVILFLRDEDIGRSDVWVGISDHWRGQFEGMYGNYITNGWQFDQPRLEADKEQNCVVIEDEPEDPGMKVEPCFAKNYWICDFSDDAKAKDRHPIFLKEVDPEEEILNKKQYNKWSHWEKYLRKPGEKPSYGENVVIPNMRLPWKRARAECQSRGGDLHAPPSIQDMVMFMREERLGSRDVWIGYSDKYSAGDYEGVQTNQIVSGWQSGQPAPMQPGTTVLQLRMTLLMV</sequence>
<dbReference type="Pfam" id="PF00059">
    <property type="entry name" value="Lectin_C"/>
    <property type="match status" value="1"/>
</dbReference>
<dbReference type="InterPro" id="IPR050111">
    <property type="entry name" value="C-type_lectin/snaclec_domain"/>
</dbReference>
<protein>
    <recommendedName>
        <fullName evidence="1">C-type lectin domain-containing protein</fullName>
    </recommendedName>
</protein>
<dbReference type="AlphaFoldDB" id="A0AAV2QK89"/>
<dbReference type="PROSITE" id="PS50041">
    <property type="entry name" value="C_TYPE_LECTIN_2"/>
    <property type="match status" value="1"/>
</dbReference>
<name>A0AAV2QK89_MEGNR</name>
<comment type="caution">
    <text evidence="2">The sequence shown here is derived from an EMBL/GenBank/DDBJ whole genome shotgun (WGS) entry which is preliminary data.</text>
</comment>
<dbReference type="PANTHER" id="PTHR22803">
    <property type="entry name" value="MANNOSE, PHOSPHOLIPASE, LECTIN RECEPTOR RELATED"/>
    <property type="match status" value="1"/>
</dbReference>
<evidence type="ECO:0000313" key="2">
    <source>
        <dbReference type="EMBL" id="CAL4086278.1"/>
    </source>
</evidence>
<evidence type="ECO:0000259" key="1">
    <source>
        <dbReference type="PROSITE" id="PS50041"/>
    </source>
</evidence>